<evidence type="ECO:0000256" key="1">
    <source>
        <dbReference type="SAM" id="Phobius"/>
    </source>
</evidence>
<dbReference type="EMBL" id="AOJI01000019">
    <property type="protein sequence ID" value="EMA68240.1"/>
    <property type="molecule type" value="Genomic_DNA"/>
</dbReference>
<dbReference type="Pfam" id="PF04238">
    <property type="entry name" value="DUF420"/>
    <property type="match status" value="1"/>
</dbReference>
<dbReference type="InterPro" id="IPR007352">
    <property type="entry name" value="DUF420"/>
</dbReference>
<feature type="transmembrane region" description="Helical" evidence="1">
    <location>
        <begin position="87"/>
        <end position="105"/>
    </location>
</feature>
<dbReference type="PANTHER" id="PTHR37692">
    <property type="entry name" value="HYPOTHETICAL MEMBRANE SPANNING PROTEIN"/>
    <property type="match status" value="1"/>
</dbReference>
<evidence type="ECO:0000313" key="3">
    <source>
        <dbReference type="Proteomes" id="UP000011575"/>
    </source>
</evidence>
<evidence type="ECO:0000313" key="2">
    <source>
        <dbReference type="EMBL" id="EMA68240.1"/>
    </source>
</evidence>
<dbReference type="Proteomes" id="UP000011575">
    <property type="component" value="Unassembled WGS sequence"/>
</dbReference>
<comment type="caution">
    <text evidence="2">The sequence shown here is derived from an EMBL/GenBank/DDBJ whole genome shotgun (WGS) entry which is preliminary data.</text>
</comment>
<keyword evidence="1" id="KW-0472">Membrane</keyword>
<accession>M0PHH7</accession>
<sequence length="193" mass="20879">MAPVRSLMSEWARENVPALTALLSAVALALVFGAVGGAIPSGLLPRASDGVLAAIPHLNAAISATAIATILLGWRAISRGNVRRHKAFMLTSFGLFAAFLAGYLYRLILVGTAEFPGPELVYSYVYLPFLAVHILLAIVCVPFVFYALLLAATRPYRELYHTRHAQIGSVAAALWLISFTMGIGVYLMLYHLY</sequence>
<dbReference type="PANTHER" id="PTHR37692:SF1">
    <property type="entry name" value="DUF420 DOMAIN-CONTAINING PROTEIN"/>
    <property type="match status" value="1"/>
</dbReference>
<dbReference type="PATRIC" id="fig|1230454.4.peg.1347"/>
<dbReference type="AlphaFoldDB" id="M0PHH7"/>
<organism evidence="2 3">
    <name type="scientific">Halorubrum aidingense JCM 13560</name>
    <dbReference type="NCBI Taxonomy" id="1230454"/>
    <lineage>
        <taxon>Archaea</taxon>
        <taxon>Methanobacteriati</taxon>
        <taxon>Methanobacteriota</taxon>
        <taxon>Stenosarchaea group</taxon>
        <taxon>Halobacteria</taxon>
        <taxon>Halobacteriales</taxon>
        <taxon>Haloferacaceae</taxon>
        <taxon>Halorubrum</taxon>
    </lineage>
</organism>
<gene>
    <name evidence="2" type="ORF">C461_06649</name>
</gene>
<name>M0PHH7_9EURY</name>
<evidence type="ECO:0008006" key="4">
    <source>
        <dbReference type="Google" id="ProtNLM"/>
    </source>
</evidence>
<keyword evidence="3" id="KW-1185">Reference proteome</keyword>
<feature type="transmembrane region" description="Helical" evidence="1">
    <location>
        <begin position="57"/>
        <end position="75"/>
    </location>
</feature>
<protein>
    <recommendedName>
        <fullName evidence="4">DUF420 domain-containing protein</fullName>
    </recommendedName>
</protein>
<feature type="transmembrane region" description="Helical" evidence="1">
    <location>
        <begin position="170"/>
        <end position="192"/>
    </location>
</feature>
<keyword evidence="1" id="KW-0812">Transmembrane</keyword>
<keyword evidence="1" id="KW-1133">Transmembrane helix</keyword>
<reference evidence="2 3" key="1">
    <citation type="journal article" date="2014" name="PLoS Genet.">
        <title>Phylogenetically driven sequencing of extremely halophilic archaea reveals strategies for static and dynamic osmo-response.</title>
        <authorList>
            <person name="Becker E.A."/>
            <person name="Seitzer P.M."/>
            <person name="Tritt A."/>
            <person name="Larsen D."/>
            <person name="Krusor M."/>
            <person name="Yao A.I."/>
            <person name="Wu D."/>
            <person name="Madern D."/>
            <person name="Eisen J.A."/>
            <person name="Darling A.E."/>
            <person name="Facciotti M.T."/>
        </authorList>
    </citation>
    <scope>NUCLEOTIDE SEQUENCE [LARGE SCALE GENOMIC DNA]</scope>
    <source>
        <strain evidence="2 3">JCM 13560</strain>
    </source>
</reference>
<proteinExistence type="predicted"/>
<dbReference type="STRING" id="1230454.C461_06649"/>
<feature type="transmembrane region" description="Helical" evidence="1">
    <location>
        <begin position="125"/>
        <end position="149"/>
    </location>
</feature>